<feature type="compositionally biased region" description="Basic and acidic residues" evidence="1">
    <location>
        <begin position="384"/>
        <end position="396"/>
    </location>
</feature>
<dbReference type="Proteomes" id="UP000283509">
    <property type="component" value="Unassembled WGS sequence"/>
</dbReference>
<keyword evidence="2" id="KW-0472">Membrane</keyword>
<proteinExistence type="predicted"/>
<feature type="transmembrane region" description="Helical" evidence="2">
    <location>
        <begin position="466"/>
        <end position="488"/>
    </location>
</feature>
<evidence type="ECO:0000313" key="4">
    <source>
        <dbReference type="EMBL" id="ROT71036.1"/>
    </source>
</evidence>
<keyword evidence="2" id="KW-0812">Transmembrane</keyword>
<name>A0A3R7SQR5_PENVA</name>
<sequence length="535" mass="58450">MRMTLPSSISGLQRLSVVVVLMGVAVRPPALGLVIKHEPQLDTELYVAPATYTRKDGKALPSTIIISRPIGVRDEPEKDPLRDFPPDALSFVGAADDSREGSIDLKHNIKFYKIECTSGRSCSSIIPAYTTTPPPLNLKPLSDEELKEYLEQFSLRNGFQYSDDFESSGSPSVPEESDFDGASEERAFGGHSDRGYWPGSRFRPGSQPSRGQVFKYQSVSGSRDHETQDPFRSPAVTWDQISSDFPSRPTNSWDRLSNKRPSNAQSYGPFPTQKTRRPSEKNPRPQMLKPLAPHDDAILPPYGPPRPPPRPTKRPASYDGVWNRYGMSTVSQLDRDTGRWVKISSSNTHLDQKPYSEPPRPSDPQRAPTHHASASLTVLGVNDRQPHSFPSHERNSSHTVEVPSALPGNPPETIETGGGYAQSFASVPLSVIAPGLFRPLTPAPASSIESTGVAHAPAGFFDNPSAVMAAVGAGLIPATFAALLPVFVGGRRRRRRRSVVPDGLDPSRRGSPEKQVAEVSPGVWRALDAHQDNAR</sequence>
<dbReference type="AlphaFoldDB" id="A0A3R7SQR5"/>
<organism evidence="4 5">
    <name type="scientific">Penaeus vannamei</name>
    <name type="common">Whiteleg shrimp</name>
    <name type="synonym">Litopenaeus vannamei</name>
    <dbReference type="NCBI Taxonomy" id="6689"/>
    <lineage>
        <taxon>Eukaryota</taxon>
        <taxon>Metazoa</taxon>
        <taxon>Ecdysozoa</taxon>
        <taxon>Arthropoda</taxon>
        <taxon>Crustacea</taxon>
        <taxon>Multicrustacea</taxon>
        <taxon>Malacostraca</taxon>
        <taxon>Eumalacostraca</taxon>
        <taxon>Eucarida</taxon>
        <taxon>Decapoda</taxon>
        <taxon>Dendrobranchiata</taxon>
        <taxon>Penaeoidea</taxon>
        <taxon>Penaeidae</taxon>
        <taxon>Penaeus</taxon>
    </lineage>
</organism>
<evidence type="ECO:0000256" key="2">
    <source>
        <dbReference type="SAM" id="Phobius"/>
    </source>
</evidence>
<reference evidence="4 5" key="1">
    <citation type="submission" date="2018-04" db="EMBL/GenBank/DDBJ databases">
        <authorList>
            <person name="Zhang X."/>
            <person name="Yuan J."/>
            <person name="Li F."/>
            <person name="Xiang J."/>
        </authorList>
    </citation>
    <scope>NUCLEOTIDE SEQUENCE [LARGE SCALE GENOMIC DNA]</scope>
    <source>
        <tissue evidence="4">Muscle</tissue>
    </source>
</reference>
<feature type="compositionally biased region" description="Polar residues" evidence="1">
    <location>
        <begin position="239"/>
        <end position="266"/>
    </location>
</feature>
<feature type="region of interest" description="Disordered" evidence="1">
    <location>
        <begin position="382"/>
        <end position="408"/>
    </location>
</feature>
<dbReference type="OrthoDB" id="6356843at2759"/>
<feature type="compositionally biased region" description="Basic and acidic residues" evidence="1">
    <location>
        <begin position="505"/>
        <end position="516"/>
    </location>
</feature>
<feature type="region of interest" description="Disordered" evidence="1">
    <location>
        <begin position="494"/>
        <end position="523"/>
    </location>
</feature>
<evidence type="ECO:0000313" key="5">
    <source>
        <dbReference type="Proteomes" id="UP000283509"/>
    </source>
</evidence>
<protein>
    <submittedName>
        <fullName evidence="4">Uncharacterized protein</fullName>
    </submittedName>
</protein>
<evidence type="ECO:0000256" key="1">
    <source>
        <dbReference type="SAM" id="MobiDB-lite"/>
    </source>
</evidence>
<feature type="signal peptide" evidence="3">
    <location>
        <begin position="1"/>
        <end position="32"/>
    </location>
</feature>
<keyword evidence="5" id="KW-1185">Reference proteome</keyword>
<feature type="region of interest" description="Disordered" evidence="1">
    <location>
        <begin position="164"/>
        <end position="321"/>
    </location>
</feature>
<feature type="compositionally biased region" description="Basic and acidic residues" evidence="1">
    <location>
        <begin position="183"/>
        <end position="194"/>
    </location>
</feature>
<feature type="region of interest" description="Disordered" evidence="1">
    <location>
        <begin position="345"/>
        <end position="370"/>
    </location>
</feature>
<keyword evidence="3" id="KW-0732">Signal</keyword>
<keyword evidence="2" id="KW-1133">Transmembrane helix</keyword>
<accession>A0A3R7SQR5</accession>
<feature type="compositionally biased region" description="Pro residues" evidence="1">
    <location>
        <begin position="301"/>
        <end position="310"/>
    </location>
</feature>
<feature type="chain" id="PRO_5018743344" evidence="3">
    <location>
        <begin position="33"/>
        <end position="535"/>
    </location>
</feature>
<feature type="compositionally biased region" description="Polar residues" evidence="1">
    <location>
        <begin position="206"/>
        <end position="221"/>
    </location>
</feature>
<evidence type="ECO:0000256" key="3">
    <source>
        <dbReference type="SAM" id="SignalP"/>
    </source>
</evidence>
<gene>
    <name evidence="4" type="ORF">C7M84_010662</name>
</gene>
<comment type="caution">
    <text evidence="4">The sequence shown here is derived from an EMBL/GenBank/DDBJ whole genome shotgun (WGS) entry which is preliminary data.</text>
</comment>
<reference evidence="4 5" key="2">
    <citation type="submission" date="2019-01" db="EMBL/GenBank/DDBJ databases">
        <title>The decoding of complex shrimp genome reveals the adaptation for benthos swimmer, frequently molting mechanism and breeding impact on genome.</title>
        <authorList>
            <person name="Sun Y."/>
            <person name="Gao Y."/>
            <person name="Yu Y."/>
        </authorList>
    </citation>
    <scope>NUCLEOTIDE SEQUENCE [LARGE SCALE GENOMIC DNA]</scope>
    <source>
        <tissue evidence="4">Muscle</tissue>
    </source>
</reference>
<dbReference type="EMBL" id="QCYY01002350">
    <property type="protein sequence ID" value="ROT71036.1"/>
    <property type="molecule type" value="Genomic_DNA"/>
</dbReference>